<dbReference type="RefSeq" id="WP_174559876.1">
    <property type="nucleotide sequence ID" value="NZ_CADDTS010000033.1"/>
</dbReference>
<evidence type="ECO:0008006" key="3">
    <source>
        <dbReference type="Google" id="ProtNLM"/>
    </source>
</evidence>
<dbReference type="AlphaFoldDB" id="A0A811GB21"/>
<sequence length="151" mass="17388">MLTALRKQAWFVFLMVFAIGWSNAVLASEQPMHQQMMRAIVMDHQQAAASEMPDCHQDSKESLMGQYHSVEHVTVLQQDQDCHQHMTDHKQHLSCNDCLQLHCQSLSIWLDSQTPDLVQIEAIQAHPVLNFDYTAQHLSGFWQQILRPPKA</sequence>
<name>A0A811GB21_9GAMM</name>
<evidence type="ECO:0000313" key="1">
    <source>
        <dbReference type="EMBL" id="CAB1216841.1"/>
    </source>
</evidence>
<organism evidence="1 2">
    <name type="scientific">Acinetobacter bouvetii</name>
    <dbReference type="NCBI Taxonomy" id="202951"/>
    <lineage>
        <taxon>Bacteria</taxon>
        <taxon>Pseudomonadati</taxon>
        <taxon>Pseudomonadota</taxon>
        <taxon>Gammaproteobacteria</taxon>
        <taxon>Moraxellales</taxon>
        <taxon>Moraxellaceae</taxon>
        <taxon>Acinetobacter</taxon>
    </lineage>
</organism>
<gene>
    <name evidence="1" type="ORF">SFB21_2015</name>
</gene>
<accession>A0A811GB21</accession>
<dbReference type="Proteomes" id="UP000489961">
    <property type="component" value="Unassembled WGS sequence"/>
</dbReference>
<evidence type="ECO:0000313" key="2">
    <source>
        <dbReference type="Proteomes" id="UP000489961"/>
    </source>
</evidence>
<protein>
    <recommendedName>
        <fullName evidence="3">DUF2946 domain-containing protein</fullName>
    </recommendedName>
</protein>
<comment type="caution">
    <text evidence="1">The sequence shown here is derived from an EMBL/GenBank/DDBJ whole genome shotgun (WGS) entry which is preliminary data.</text>
</comment>
<dbReference type="EMBL" id="CADDTS010000033">
    <property type="protein sequence ID" value="CAB1216841.1"/>
    <property type="molecule type" value="Genomic_DNA"/>
</dbReference>
<reference evidence="1 2" key="1">
    <citation type="submission" date="2020-02" db="EMBL/GenBank/DDBJ databases">
        <authorList>
            <person name="Chaudhuri R."/>
        </authorList>
    </citation>
    <scope>NUCLEOTIDE SEQUENCE [LARGE SCALE GENOMIC DNA]</scope>
    <source>
        <strain evidence="1">SFB21</strain>
    </source>
</reference>
<proteinExistence type="predicted"/>